<evidence type="ECO:0000256" key="2">
    <source>
        <dbReference type="ARBA" id="ARBA00022837"/>
    </source>
</evidence>
<feature type="signal peptide" evidence="4">
    <location>
        <begin position="1"/>
        <end position="23"/>
    </location>
</feature>
<evidence type="ECO:0000256" key="3">
    <source>
        <dbReference type="SAM" id="MobiDB-lite"/>
    </source>
</evidence>
<keyword evidence="2" id="KW-0106">Calcium</keyword>
<dbReference type="OrthoDB" id="289247at2759"/>
<dbReference type="PANTHER" id="PTHR19237">
    <property type="entry name" value="NUCLEOBINDIN"/>
    <property type="match status" value="1"/>
</dbReference>
<dbReference type="GO" id="GO:0005509">
    <property type="term" value="F:calcium ion binding"/>
    <property type="evidence" value="ECO:0007669"/>
    <property type="project" value="InterPro"/>
</dbReference>
<evidence type="ECO:0000256" key="4">
    <source>
        <dbReference type="SAM" id="SignalP"/>
    </source>
</evidence>
<comment type="caution">
    <text evidence="6">The sequence shown here is derived from an EMBL/GenBank/DDBJ whole genome shotgun (WGS) entry which is preliminary data.</text>
</comment>
<evidence type="ECO:0000259" key="5">
    <source>
        <dbReference type="Pfam" id="PF13499"/>
    </source>
</evidence>
<protein>
    <recommendedName>
        <fullName evidence="5">EF-hand domain-containing protein</fullName>
    </recommendedName>
</protein>
<evidence type="ECO:0000313" key="6">
    <source>
        <dbReference type="EMBL" id="KAG2224400.1"/>
    </source>
</evidence>
<evidence type="ECO:0000256" key="1">
    <source>
        <dbReference type="ARBA" id="ARBA00022729"/>
    </source>
</evidence>
<dbReference type="Pfam" id="PF13499">
    <property type="entry name" value="EF-hand_7"/>
    <property type="match status" value="1"/>
</dbReference>
<dbReference type="Gene3D" id="1.10.238.10">
    <property type="entry name" value="EF-hand"/>
    <property type="match status" value="1"/>
</dbReference>
<dbReference type="AlphaFoldDB" id="A0A8H7S968"/>
<feature type="chain" id="PRO_5034047840" description="EF-hand domain-containing protein" evidence="4">
    <location>
        <begin position="24"/>
        <end position="184"/>
    </location>
</feature>
<keyword evidence="7" id="KW-1185">Reference proteome</keyword>
<dbReference type="InterPro" id="IPR002048">
    <property type="entry name" value="EF_hand_dom"/>
</dbReference>
<feature type="region of interest" description="Disordered" evidence="3">
    <location>
        <begin position="127"/>
        <end position="184"/>
    </location>
</feature>
<organism evidence="6 7">
    <name type="scientific">Circinella minor</name>
    <dbReference type="NCBI Taxonomy" id="1195481"/>
    <lineage>
        <taxon>Eukaryota</taxon>
        <taxon>Fungi</taxon>
        <taxon>Fungi incertae sedis</taxon>
        <taxon>Mucoromycota</taxon>
        <taxon>Mucoromycotina</taxon>
        <taxon>Mucoromycetes</taxon>
        <taxon>Mucorales</taxon>
        <taxon>Lichtheimiaceae</taxon>
        <taxon>Circinella</taxon>
    </lineage>
</organism>
<dbReference type="PANTHER" id="PTHR19237:SF20">
    <property type="entry name" value="NUCLEOBINDIN 1"/>
    <property type="match status" value="1"/>
</dbReference>
<dbReference type="Proteomes" id="UP000646827">
    <property type="component" value="Unassembled WGS sequence"/>
</dbReference>
<accession>A0A8H7S968</accession>
<dbReference type="PROSITE" id="PS00018">
    <property type="entry name" value="EF_HAND_1"/>
    <property type="match status" value="1"/>
</dbReference>
<gene>
    <name evidence="6" type="ORF">INT45_002939</name>
</gene>
<feature type="domain" description="EF-hand" evidence="5">
    <location>
        <begin position="51"/>
        <end position="111"/>
    </location>
</feature>
<keyword evidence="1 4" id="KW-0732">Signal</keyword>
<dbReference type="InterPro" id="IPR011992">
    <property type="entry name" value="EF-hand-dom_pair"/>
</dbReference>
<reference evidence="6 7" key="1">
    <citation type="submission" date="2020-12" db="EMBL/GenBank/DDBJ databases">
        <title>Metabolic potential, ecology and presence of endohyphal bacteria is reflected in genomic diversity of Mucoromycotina.</title>
        <authorList>
            <person name="Muszewska A."/>
            <person name="Okrasinska A."/>
            <person name="Steczkiewicz K."/>
            <person name="Drgas O."/>
            <person name="Orlowska M."/>
            <person name="Perlinska-Lenart U."/>
            <person name="Aleksandrzak-Piekarczyk T."/>
            <person name="Szatraj K."/>
            <person name="Zielenkiewicz U."/>
            <person name="Pilsyk S."/>
            <person name="Malc E."/>
            <person name="Mieczkowski P."/>
            <person name="Kruszewska J.S."/>
            <person name="Biernat P."/>
            <person name="Pawlowska J."/>
        </authorList>
    </citation>
    <scope>NUCLEOTIDE SEQUENCE [LARGE SCALE GENOMIC DNA]</scope>
    <source>
        <strain evidence="6 7">CBS 142.35</strain>
    </source>
</reference>
<feature type="compositionally biased region" description="Basic and acidic residues" evidence="3">
    <location>
        <begin position="164"/>
        <end position="184"/>
    </location>
</feature>
<dbReference type="SUPFAM" id="SSF47473">
    <property type="entry name" value="EF-hand"/>
    <property type="match status" value="1"/>
</dbReference>
<dbReference type="InterPro" id="IPR018247">
    <property type="entry name" value="EF_Hand_1_Ca_BS"/>
</dbReference>
<dbReference type="GO" id="GO:0070062">
    <property type="term" value="C:extracellular exosome"/>
    <property type="evidence" value="ECO:0007669"/>
    <property type="project" value="TreeGrafter"/>
</dbReference>
<sequence length="184" mass="21354">MNKLTILGAFATLMATTITVAAGQQQLSFANFEDKHMQDTHGIQVSDEVAFFKIHDTNGDGFWDESDLRAMYGLERDIDPNARHVRTIVDRALQDLDIDKDGMISLAEYMKSKLPDWTPEEVKEEKVWMDHHSSQTNTPRSFEQRERPQWNEVNEEEEDNENNVGHDYKYKQEGDFVPDKFKAN</sequence>
<dbReference type="EMBL" id="JAEPRB010000043">
    <property type="protein sequence ID" value="KAG2224400.1"/>
    <property type="molecule type" value="Genomic_DNA"/>
</dbReference>
<evidence type="ECO:0000313" key="7">
    <source>
        <dbReference type="Proteomes" id="UP000646827"/>
    </source>
</evidence>
<dbReference type="GO" id="GO:0005793">
    <property type="term" value="C:endoplasmic reticulum-Golgi intermediate compartment"/>
    <property type="evidence" value="ECO:0007669"/>
    <property type="project" value="TreeGrafter"/>
</dbReference>
<name>A0A8H7S968_9FUNG</name>
<proteinExistence type="predicted"/>
<dbReference type="InterPro" id="IPR040250">
    <property type="entry name" value="Nucleobindin"/>
</dbReference>